<dbReference type="FunFam" id="3.30.70.100:FF:000005">
    <property type="entry name" value="Copper-exporting P-type ATPase A"/>
    <property type="match status" value="1"/>
</dbReference>
<dbReference type="InterPro" id="IPR006121">
    <property type="entry name" value="HMA_dom"/>
</dbReference>
<dbReference type="Pfam" id="PF00403">
    <property type="entry name" value="HMA"/>
    <property type="match status" value="1"/>
</dbReference>
<dbReference type="EMBL" id="BEDT01000002">
    <property type="protein sequence ID" value="GAX47202.1"/>
    <property type="molecule type" value="Genomic_DNA"/>
</dbReference>
<dbReference type="GO" id="GO:0005507">
    <property type="term" value="F:copper ion binding"/>
    <property type="evidence" value="ECO:0007669"/>
    <property type="project" value="InterPro"/>
</dbReference>
<evidence type="ECO:0000256" key="2">
    <source>
        <dbReference type="ARBA" id="ARBA00023008"/>
    </source>
</evidence>
<protein>
    <recommendedName>
        <fullName evidence="3">HMA domain-containing protein</fullName>
    </recommendedName>
</protein>
<dbReference type="PROSITE" id="PS01047">
    <property type="entry name" value="HMA_1"/>
    <property type="match status" value="1"/>
</dbReference>
<dbReference type="PRINTS" id="PR00944">
    <property type="entry name" value="CUEXPORT"/>
</dbReference>
<keyword evidence="1" id="KW-0479">Metal-binding</keyword>
<keyword evidence="5" id="KW-1185">Reference proteome</keyword>
<dbReference type="InterPro" id="IPR036163">
    <property type="entry name" value="HMA_dom_sf"/>
</dbReference>
<feature type="domain" description="HMA" evidence="3">
    <location>
        <begin position="3"/>
        <end position="67"/>
    </location>
</feature>
<dbReference type="InterPro" id="IPR017969">
    <property type="entry name" value="Heavy-metal-associated_CS"/>
</dbReference>
<dbReference type="Gene3D" id="3.30.70.100">
    <property type="match status" value="1"/>
</dbReference>
<organism evidence="4 5">
    <name type="scientific">Pseudolactococcus reticulitermitis</name>
    <dbReference type="NCBI Taxonomy" id="2025039"/>
    <lineage>
        <taxon>Bacteria</taxon>
        <taxon>Bacillati</taxon>
        <taxon>Bacillota</taxon>
        <taxon>Bacilli</taxon>
        <taxon>Lactobacillales</taxon>
        <taxon>Streptococcaceae</taxon>
        <taxon>Pseudolactococcus</taxon>
    </lineage>
</organism>
<reference evidence="5" key="1">
    <citation type="submission" date="2017-08" db="EMBL/GenBank/DDBJ databases">
        <title>Draft genome sequence of Lactococcus sp. strain Rs-Y01, isolated from the gut of the lower termite Reticulitermes speratus.</title>
        <authorList>
            <person name="Ohkuma M."/>
            <person name="Yuki M."/>
        </authorList>
    </citation>
    <scope>NUCLEOTIDE SEQUENCE [LARGE SCALE GENOMIC DNA]</scope>
    <source>
        <strain evidence="5">Rs-Y01</strain>
    </source>
</reference>
<proteinExistence type="predicted"/>
<gene>
    <name evidence="4" type="ORF">RsY01_800</name>
</gene>
<evidence type="ECO:0000313" key="4">
    <source>
        <dbReference type="EMBL" id="GAX47202.1"/>
    </source>
</evidence>
<evidence type="ECO:0000259" key="3">
    <source>
        <dbReference type="PROSITE" id="PS50846"/>
    </source>
</evidence>
<sequence>MMAKTHLKIEGMTCQHCVSHVTEALEAVPGVTSAKVNLKKGEAVVKSEDTSLEQLSAAVSSAGYQVV</sequence>
<dbReference type="GO" id="GO:0006825">
    <property type="term" value="P:copper ion transport"/>
    <property type="evidence" value="ECO:0007669"/>
    <property type="project" value="InterPro"/>
</dbReference>
<name>A0A224XB87_9LACT</name>
<dbReference type="PROSITE" id="PS50846">
    <property type="entry name" value="HMA_2"/>
    <property type="match status" value="1"/>
</dbReference>
<dbReference type="Proteomes" id="UP000218689">
    <property type="component" value="Unassembled WGS sequence"/>
</dbReference>
<dbReference type="CDD" id="cd00371">
    <property type="entry name" value="HMA"/>
    <property type="match status" value="1"/>
</dbReference>
<evidence type="ECO:0000313" key="5">
    <source>
        <dbReference type="Proteomes" id="UP000218689"/>
    </source>
</evidence>
<dbReference type="AlphaFoldDB" id="A0A224XB87"/>
<keyword evidence="2" id="KW-0186">Copper</keyword>
<comment type="caution">
    <text evidence="4">The sequence shown here is derived from an EMBL/GenBank/DDBJ whole genome shotgun (WGS) entry which is preliminary data.</text>
</comment>
<dbReference type="SUPFAM" id="SSF55008">
    <property type="entry name" value="HMA, heavy metal-associated domain"/>
    <property type="match status" value="1"/>
</dbReference>
<evidence type="ECO:0000256" key="1">
    <source>
        <dbReference type="ARBA" id="ARBA00022723"/>
    </source>
</evidence>
<dbReference type="InterPro" id="IPR000428">
    <property type="entry name" value="Cu-bd"/>
</dbReference>
<accession>A0A224XB87</accession>